<reference evidence="1" key="1">
    <citation type="submission" date="2021-10" db="EMBL/GenBank/DDBJ databases">
        <title>Streptomyces nigrumlapis sp.nov.,an antimicrobial producing actinobacterium isolated from Black Gobi rocks.</title>
        <authorList>
            <person name="Wen Y."/>
            <person name="Zhang W."/>
            <person name="Liu X.G."/>
        </authorList>
    </citation>
    <scope>NUCLEOTIDE SEQUENCE</scope>
    <source>
        <strain evidence="1">ST13-2-2</strain>
    </source>
</reference>
<dbReference type="Proteomes" id="UP000830115">
    <property type="component" value="Chromosome"/>
</dbReference>
<dbReference type="EMBL" id="CP086322">
    <property type="protein sequence ID" value="UQA93891.1"/>
    <property type="molecule type" value="Genomic_DNA"/>
</dbReference>
<dbReference type="RefSeq" id="WP_248864761.1">
    <property type="nucleotide sequence ID" value="NZ_CP086322.1"/>
</dbReference>
<organism evidence="1 2">
    <name type="scientific">Streptomyces halobius</name>
    <dbReference type="NCBI Taxonomy" id="2879846"/>
    <lineage>
        <taxon>Bacteria</taxon>
        <taxon>Bacillati</taxon>
        <taxon>Actinomycetota</taxon>
        <taxon>Actinomycetes</taxon>
        <taxon>Kitasatosporales</taxon>
        <taxon>Streptomycetaceae</taxon>
        <taxon>Streptomyces</taxon>
    </lineage>
</organism>
<evidence type="ECO:0000313" key="2">
    <source>
        <dbReference type="Proteomes" id="UP000830115"/>
    </source>
</evidence>
<name>A0ABY4M7Z8_9ACTN</name>
<keyword evidence="2" id="KW-1185">Reference proteome</keyword>
<gene>
    <name evidence="1" type="ORF">K9S39_20225</name>
</gene>
<sequence length="135" mass="14371">MTTLATPAQAASKITFTVSYKSDGSAKILVRNNGAVAGVVVWAADPDSYPASSSNKGDTLYVRDQYRDGYAISGTVVQASGAPKHYRSASTSGHTAGYSVRKTENLAEGHKLQLRAQVLQGAKVIRSSIYYKIRA</sequence>
<evidence type="ECO:0000313" key="1">
    <source>
        <dbReference type="EMBL" id="UQA93891.1"/>
    </source>
</evidence>
<protein>
    <submittedName>
        <fullName evidence="1">Uncharacterized protein</fullName>
    </submittedName>
</protein>
<accession>A0ABY4M7Z8</accession>
<proteinExistence type="predicted"/>